<dbReference type="InterPro" id="IPR018252">
    <property type="entry name" value="Annexin_repeat_CS"/>
</dbReference>
<organism evidence="6">
    <name type="scientific">Onchocerca flexuosa</name>
    <dbReference type="NCBI Taxonomy" id="387005"/>
    <lineage>
        <taxon>Eukaryota</taxon>
        <taxon>Metazoa</taxon>
        <taxon>Ecdysozoa</taxon>
        <taxon>Nematoda</taxon>
        <taxon>Chromadorea</taxon>
        <taxon>Rhabditida</taxon>
        <taxon>Spirurina</taxon>
        <taxon>Spiruromorpha</taxon>
        <taxon>Filarioidea</taxon>
        <taxon>Onchocercidae</taxon>
        <taxon>Onchocerca</taxon>
    </lineage>
</organism>
<dbReference type="GO" id="GO:0005886">
    <property type="term" value="C:plasma membrane"/>
    <property type="evidence" value="ECO:0007669"/>
    <property type="project" value="TreeGrafter"/>
</dbReference>
<reference evidence="6" key="1">
    <citation type="submission" date="2016-06" db="UniProtKB">
        <authorList>
            <consortium name="WormBaseParasite"/>
        </authorList>
    </citation>
    <scope>IDENTIFICATION</scope>
</reference>
<evidence type="ECO:0000313" key="5">
    <source>
        <dbReference type="Proteomes" id="UP000267606"/>
    </source>
</evidence>
<dbReference type="WBParaSite" id="OFLC_0000733601-mRNA-1">
    <property type="protein sequence ID" value="OFLC_0000733601-mRNA-1"/>
    <property type="gene ID" value="OFLC_0000733601"/>
</dbReference>
<evidence type="ECO:0000256" key="3">
    <source>
        <dbReference type="ARBA" id="ARBA00023216"/>
    </source>
</evidence>
<dbReference type="GO" id="GO:0005634">
    <property type="term" value="C:nucleus"/>
    <property type="evidence" value="ECO:0007669"/>
    <property type="project" value="TreeGrafter"/>
</dbReference>
<evidence type="ECO:0000256" key="2">
    <source>
        <dbReference type="ARBA" id="ARBA00022737"/>
    </source>
</evidence>
<keyword evidence="3" id="KW-0041">Annexin</keyword>
<name>A0A183HIM5_9BILA</name>
<dbReference type="PANTHER" id="PTHR10502">
    <property type="entry name" value="ANNEXIN"/>
    <property type="match status" value="1"/>
</dbReference>
<keyword evidence="2" id="KW-0677">Repeat</keyword>
<evidence type="ECO:0000313" key="4">
    <source>
        <dbReference type="EMBL" id="VDO50485.1"/>
    </source>
</evidence>
<dbReference type="GO" id="GO:0005544">
    <property type="term" value="F:calcium-dependent phospholipid binding"/>
    <property type="evidence" value="ECO:0007669"/>
    <property type="project" value="InterPro"/>
</dbReference>
<dbReference type="SUPFAM" id="SSF47874">
    <property type="entry name" value="Annexin"/>
    <property type="match status" value="1"/>
</dbReference>
<accession>A0A183HIM5</accession>
<keyword evidence="5" id="KW-1185">Reference proteome</keyword>
<evidence type="ECO:0000256" key="1">
    <source>
        <dbReference type="ARBA" id="ARBA00007831"/>
    </source>
</evidence>
<proteinExistence type="inferred from homology"/>
<dbReference type="GO" id="GO:0012506">
    <property type="term" value="C:vesicle membrane"/>
    <property type="evidence" value="ECO:0007669"/>
    <property type="project" value="TreeGrafter"/>
</dbReference>
<dbReference type="STRING" id="387005.A0A183HIM5"/>
<dbReference type="AlphaFoldDB" id="A0A183HIM5"/>
<dbReference type="EMBL" id="UZAJ01007591">
    <property type="protein sequence ID" value="VDO50485.1"/>
    <property type="molecule type" value="Genomic_DNA"/>
</dbReference>
<dbReference type="PROSITE" id="PS51897">
    <property type="entry name" value="ANNEXIN_2"/>
    <property type="match status" value="1"/>
</dbReference>
<dbReference type="Gene3D" id="1.10.220.10">
    <property type="entry name" value="Annexin"/>
    <property type="match status" value="2"/>
</dbReference>
<dbReference type="SMART" id="SM00335">
    <property type="entry name" value="ANX"/>
    <property type="match status" value="2"/>
</dbReference>
<comment type="similarity">
    <text evidence="1">Belongs to the annexin family.</text>
</comment>
<protein>
    <submittedName>
        <fullName evidence="6">Annexin</fullName>
    </submittedName>
</protein>
<dbReference type="PROSITE" id="PS00223">
    <property type="entry name" value="ANNEXIN_1"/>
    <property type="match status" value="1"/>
</dbReference>
<dbReference type="Pfam" id="PF00191">
    <property type="entry name" value="Annexin"/>
    <property type="match status" value="2"/>
</dbReference>
<dbReference type="InterPro" id="IPR037104">
    <property type="entry name" value="Annexin_sf"/>
</dbReference>
<dbReference type="InterPro" id="IPR018502">
    <property type="entry name" value="Annexin_repeat"/>
</dbReference>
<sequence>HISGDLKDILVIVIQKPIITNNDNVDVEKTKQEVKKILSEKKKIDKIAMKNIISSLSTYQLNILTAEYATVAGHQIEQDIEKHFNGHAKTALLALIHYSRNSNSYFADWLNNLLKNPGGTRDSDLIRLIISRSEIDLATISEAYMKSYKKKLIEEIGTECNGSYRDCLIAIVKGNMQNSILN</sequence>
<dbReference type="PANTHER" id="PTHR10502:SF102">
    <property type="entry name" value="ANNEXIN B11"/>
    <property type="match status" value="1"/>
</dbReference>
<dbReference type="GO" id="GO:0005737">
    <property type="term" value="C:cytoplasm"/>
    <property type="evidence" value="ECO:0007669"/>
    <property type="project" value="TreeGrafter"/>
</dbReference>
<gene>
    <name evidence="4" type="ORF">OFLC_LOCUS7337</name>
</gene>
<dbReference type="GO" id="GO:0005509">
    <property type="term" value="F:calcium ion binding"/>
    <property type="evidence" value="ECO:0007669"/>
    <property type="project" value="InterPro"/>
</dbReference>
<evidence type="ECO:0000313" key="6">
    <source>
        <dbReference type="WBParaSite" id="OFLC_0000733601-mRNA-1"/>
    </source>
</evidence>
<reference evidence="4 5" key="2">
    <citation type="submission" date="2018-11" db="EMBL/GenBank/DDBJ databases">
        <authorList>
            <consortium name="Pathogen Informatics"/>
        </authorList>
    </citation>
    <scope>NUCLEOTIDE SEQUENCE [LARGE SCALE GENOMIC DNA]</scope>
</reference>
<dbReference type="GO" id="GO:0001786">
    <property type="term" value="F:phosphatidylserine binding"/>
    <property type="evidence" value="ECO:0007669"/>
    <property type="project" value="TreeGrafter"/>
</dbReference>
<dbReference type="Proteomes" id="UP000267606">
    <property type="component" value="Unassembled WGS sequence"/>
</dbReference>